<proteinExistence type="predicted"/>
<name>A0ABY7DYZ1_MYAAR</name>
<sequence length="52" mass="5745">MVTRFGVPGFWTSVIARSAIGYYAEVQGARFSMTTYPGSKDRKAEVDNGQIQ</sequence>
<reference evidence="1" key="1">
    <citation type="submission" date="2022-11" db="EMBL/GenBank/DDBJ databases">
        <title>Centuries of genome instability and evolution in soft-shell clam transmissible cancer (bioRxiv).</title>
        <authorList>
            <person name="Hart S.F.M."/>
            <person name="Yonemitsu M.A."/>
            <person name="Giersch R.M."/>
            <person name="Beal B.F."/>
            <person name="Arriagada G."/>
            <person name="Davis B.W."/>
            <person name="Ostrander E.A."/>
            <person name="Goff S.P."/>
            <person name="Metzger M.J."/>
        </authorList>
    </citation>
    <scope>NUCLEOTIDE SEQUENCE</scope>
    <source>
        <strain evidence="1">MELC-2E11</strain>
        <tissue evidence="1">Siphon/mantle</tissue>
    </source>
</reference>
<evidence type="ECO:0000313" key="2">
    <source>
        <dbReference type="Proteomes" id="UP001164746"/>
    </source>
</evidence>
<evidence type="ECO:0000313" key="1">
    <source>
        <dbReference type="EMBL" id="WAR02144.1"/>
    </source>
</evidence>
<protein>
    <submittedName>
        <fullName evidence="1">Uncharacterized protein</fullName>
    </submittedName>
</protein>
<dbReference type="Proteomes" id="UP001164746">
    <property type="component" value="Chromosome 4"/>
</dbReference>
<accession>A0ABY7DYZ1</accession>
<gene>
    <name evidence="1" type="ORF">MAR_008702</name>
</gene>
<keyword evidence="2" id="KW-1185">Reference proteome</keyword>
<dbReference type="EMBL" id="CP111015">
    <property type="protein sequence ID" value="WAR02144.1"/>
    <property type="molecule type" value="Genomic_DNA"/>
</dbReference>
<organism evidence="1 2">
    <name type="scientific">Mya arenaria</name>
    <name type="common">Soft-shell clam</name>
    <dbReference type="NCBI Taxonomy" id="6604"/>
    <lineage>
        <taxon>Eukaryota</taxon>
        <taxon>Metazoa</taxon>
        <taxon>Spiralia</taxon>
        <taxon>Lophotrochozoa</taxon>
        <taxon>Mollusca</taxon>
        <taxon>Bivalvia</taxon>
        <taxon>Autobranchia</taxon>
        <taxon>Heteroconchia</taxon>
        <taxon>Euheterodonta</taxon>
        <taxon>Imparidentia</taxon>
        <taxon>Neoheterodontei</taxon>
        <taxon>Myida</taxon>
        <taxon>Myoidea</taxon>
        <taxon>Myidae</taxon>
        <taxon>Mya</taxon>
    </lineage>
</organism>